<dbReference type="InterPro" id="IPR003593">
    <property type="entry name" value="AAA+_ATPase"/>
</dbReference>
<dbReference type="SUPFAM" id="SSF140990">
    <property type="entry name" value="FtsH protease domain-like"/>
    <property type="match status" value="1"/>
</dbReference>
<dbReference type="SUPFAM" id="SSF52540">
    <property type="entry name" value="P-loop containing nucleoside triphosphate hydrolases"/>
    <property type="match status" value="1"/>
</dbReference>
<evidence type="ECO:0000313" key="7">
    <source>
        <dbReference type="EMBL" id="SFV66892.1"/>
    </source>
</evidence>
<keyword evidence="5" id="KW-0812">Transmembrane</keyword>
<sequence>MIKTWQSISKNLRIIILSSIALLVILIVSNLEHSVELINKQRALEEIHNSKTLKKIMVKAPYIYLYTDSGIYKIAKEAIDKKELFSNNDSLVEYYEESTETTDNVVLIVLLLSMLYIFYMIRVSRKTQMEIITQQKQEADNTPFRNQTIQAIHSTVTFSDVAGVEGVKEELEEIIDFLRNPSKYRAYDIRLPKGVLLVGPPGVGKTLIAKAVAGEADVPFFYQSAASFVQIYVGMGAKRVSELFAKAKEMSPSIIFIDEIDAVGKSRGGQNNEEREATLNQLLTEMDGFEESSGVMVIAATNKIEVLDEALLRAGRFDRRVHIPLPDFYERLSTINLYLKSKHHTIDVEKVARMTIGFNSAALATLVNEAALYSLRHEKPMITDFDVEAVKDKVLLGKFKIQTFTESERQIQALYQSAKAVTASWLEVEYEKIGIVSSSFIPHGNEILSKTILENELKVLLAGRIMTQKVYGELFSNAKEDIKSAKVLIHTIIEEFAMSKDYFSSSQEAQQMLESISDEVENLLSKLGNVVEKVKEYLLENESITSSKTKEIINEIF</sequence>
<dbReference type="GO" id="GO:0030163">
    <property type="term" value="P:protein catabolic process"/>
    <property type="evidence" value="ECO:0007669"/>
    <property type="project" value="TreeGrafter"/>
</dbReference>
<dbReference type="InterPro" id="IPR003959">
    <property type="entry name" value="ATPase_AAA_core"/>
</dbReference>
<evidence type="ECO:0000256" key="4">
    <source>
        <dbReference type="ARBA" id="ARBA00022840"/>
    </source>
</evidence>
<evidence type="ECO:0000256" key="1">
    <source>
        <dbReference type="ARBA" id="ARBA00022670"/>
    </source>
</evidence>
<dbReference type="Gene3D" id="3.40.50.300">
    <property type="entry name" value="P-loop containing nucleotide triphosphate hydrolases"/>
    <property type="match status" value="1"/>
</dbReference>
<dbReference type="PANTHER" id="PTHR23076:SF97">
    <property type="entry name" value="ATP-DEPENDENT ZINC METALLOPROTEASE YME1L1"/>
    <property type="match status" value="1"/>
</dbReference>
<keyword evidence="7" id="KW-0131">Cell cycle</keyword>
<evidence type="ECO:0000256" key="5">
    <source>
        <dbReference type="SAM" id="Phobius"/>
    </source>
</evidence>
<keyword evidence="5" id="KW-1133">Transmembrane helix</keyword>
<keyword evidence="4" id="KW-0067">ATP-binding</keyword>
<dbReference type="GO" id="GO:0005886">
    <property type="term" value="C:plasma membrane"/>
    <property type="evidence" value="ECO:0007669"/>
    <property type="project" value="TreeGrafter"/>
</dbReference>
<dbReference type="FunFam" id="3.40.50.300:FF:000352">
    <property type="entry name" value="ATP-dependent zinc metalloprotease FTSH 7, chloroplastic"/>
    <property type="match status" value="1"/>
</dbReference>
<evidence type="ECO:0000256" key="3">
    <source>
        <dbReference type="ARBA" id="ARBA00022801"/>
    </source>
</evidence>
<feature type="transmembrane region" description="Helical" evidence="5">
    <location>
        <begin position="12"/>
        <end position="31"/>
    </location>
</feature>
<reference evidence="7" key="1">
    <citation type="submission" date="2016-10" db="EMBL/GenBank/DDBJ databases">
        <authorList>
            <person name="de Groot N.N."/>
        </authorList>
    </citation>
    <scope>NUCLEOTIDE SEQUENCE</scope>
</reference>
<feature type="transmembrane region" description="Helical" evidence="5">
    <location>
        <begin position="104"/>
        <end position="121"/>
    </location>
</feature>
<keyword evidence="1" id="KW-0645">Protease</keyword>
<dbReference type="InterPro" id="IPR037219">
    <property type="entry name" value="Peptidase_M41-like"/>
</dbReference>
<evidence type="ECO:0000256" key="2">
    <source>
        <dbReference type="ARBA" id="ARBA00022741"/>
    </source>
</evidence>
<name>A0A1W1CMH4_9ZZZZ</name>
<dbReference type="Pfam" id="PF00004">
    <property type="entry name" value="AAA"/>
    <property type="match status" value="1"/>
</dbReference>
<dbReference type="GO" id="GO:0005737">
    <property type="term" value="C:cytoplasm"/>
    <property type="evidence" value="ECO:0007669"/>
    <property type="project" value="UniProtKB-ARBA"/>
</dbReference>
<dbReference type="Gene3D" id="1.20.58.760">
    <property type="entry name" value="Peptidase M41"/>
    <property type="match status" value="1"/>
</dbReference>
<dbReference type="GO" id="GO:0051301">
    <property type="term" value="P:cell division"/>
    <property type="evidence" value="ECO:0007669"/>
    <property type="project" value="UniProtKB-KW"/>
</dbReference>
<gene>
    <name evidence="7" type="ORF">MNB_SV-14-1912</name>
</gene>
<dbReference type="EC" id="3.4.24.-" evidence="7"/>
<proteinExistence type="predicted"/>
<dbReference type="AlphaFoldDB" id="A0A1W1CMH4"/>
<keyword evidence="5" id="KW-0472">Membrane</keyword>
<evidence type="ECO:0000259" key="6">
    <source>
        <dbReference type="SMART" id="SM00382"/>
    </source>
</evidence>
<dbReference type="InterPro" id="IPR027417">
    <property type="entry name" value="P-loop_NTPase"/>
</dbReference>
<dbReference type="InterPro" id="IPR003960">
    <property type="entry name" value="ATPase_AAA_CS"/>
</dbReference>
<dbReference type="PROSITE" id="PS00674">
    <property type="entry name" value="AAA"/>
    <property type="match status" value="1"/>
</dbReference>
<accession>A0A1W1CMH4</accession>
<keyword evidence="2" id="KW-0547">Nucleotide-binding</keyword>
<dbReference type="GO" id="GO:0004176">
    <property type="term" value="F:ATP-dependent peptidase activity"/>
    <property type="evidence" value="ECO:0007669"/>
    <property type="project" value="InterPro"/>
</dbReference>
<dbReference type="EMBL" id="FPHN01000214">
    <property type="protein sequence ID" value="SFV66892.1"/>
    <property type="molecule type" value="Genomic_DNA"/>
</dbReference>
<keyword evidence="3 7" id="KW-0378">Hydrolase</keyword>
<dbReference type="Gene3D" id="1.10.8.60">
    <property type="match status" value="1"/>
</dbReference>
<keyword evidence="7" id="KW-0132">Cell division</keyword>
<protein>
    <submittedName>
        <fullName evidence="7">Cell division protein FtsH</fullName>
        <ecNumber evidence="7">3.4.24.-</ecNumber>
    </submittedName>
</protein>
<dbReference type="GO" id="GO:0005524">
    <property type="term" value="F:ATP binding"/>
    <property type="evidence" value="ECO:0007669"/>
    <property type="project" value="UniProtKB-KW"/>
</dbReference>
<dbReference type="SMART" id="SM00382">
    <property type="entry name" value="AAA"/>
    <property type="match status" value="1"/>
</dbReference>
<dbReference type="PANTHER" id="PTHR23076">
    <property type="entry name" value="METALLOPROTEASE M41 FTSH"/>
    <property type="match status" value="1"/>
</dbReference>
<dbReference type="CDD" id="cd19501">
    <property type="entry name" value="RecA-like_FtsH"/>
    <property type="match status" value="1"/>
</dbReference>
<dbReference type="GO" id="GO:0006508">
    <property type="term" value="P:proteolysis"/>
    <property type="evidence" value="ECO:0007669"/>
    <property type="project" value="UniProtKB-KW"/>
</dbReference>
<dbReference type="GO" id="GO:0004222">
    <property type="term" value="F:metalloendopeptidase activity"/>
    <property type="evidence" value="ECO:0007669"/>
    <property type="project" value="InterPro"/>
</dbReference>
<dbReference type="GO" id="GO:0016887">
    <property type="term" value="F:ATP hydrolysis activity"/>
    <property type="evidence" value="ECO:0007669"/>
    <property type="project" value="InterPro"/>
</dbReference>
<feature type="domain" description="AAA+ ATPase" evidence="6">
    <location>
        <begin position="191"/>
        <end position="327"/>
    </location>
</feature>
<organism evidence="7">
    <name type="scientific">hydrothermal vent metagenome</name>
    <dbReference type="NCBI Taxonomy" id="652676"/>
    <lineage>
        <taxon>unclassified sequences</taxon>
        <taxon>metagenomes</taxon>
        <taxon>ecological metagenomes</taxon>
    </lineage>
</organism>